<name>G0UTN2_TRYCI</name>
<evidence type="ECO:0000256" key="1">
    <source>
        <dbReference type="SAM" id="MobiDB-lite"/>
    </source>
</evidence>
<dbReference type="Gene3D" id="1.10.472.80">
    <property type="entry name" value="Ypt/Rab-GAP domain of gyp1p, domain 3"/>
    <property type="match status" value="1"/>
</dbReference>
<organism evidence="5">
    <name type="scientific">Trypanosoma congolense (strain IL3000)</name>
    <dbReference type="NCBI Taxonomy" id="1068625"/>
    <lineage>
        <taxon>Eukaryota</taxon>
        <taxon>Discoba</taxon>
        <taxon>Euglenozoa</taxon>
        <taxon>Kinetoplastea</taxon>
        <taxon>Metakinetoplastina</taxon>
        <taxon>Trypanosomatida</taxon>
        <taxon>Trypanosomatidae</taxon>
        <taxon>Trypanosoma</taxon>
        <taxon>Nannomonas</taxon>
    </lineage>
</organism>
<accession>G0UTN2</accession>
<keyword evidence="2" id="KW-1133">Transmembrane helix</keyword>
<dbReference type="PROSITE" id="PS50206">
    <property type="entry name" value="RHODANESE_3"/>
    <property type="match status" value="1"/>
</dbReference>
<feature type="domain" description="Rab-GAP TBC" evidence="3">
    <location>
        <begin position="906"/>
        <end position="1097"/>
    </location>
</feature>
<feature type="domain" description="Rhodanese" evidence="4">
    <location>
        <begin position="1320"/>
        <end position="1370"/>
    </location>
</feature>
<evidence type="ECO:0000256" key="2">
    <source>
        <dbReference type="SAM" id="Phobius"/>
    </source>
</evidence>
<keyword evidence="2" id="KW-0472">Membrane</keyword>
<dbReference type="EMBL" id="HE575322">
    <property type="protein sequence ID" value="CCC92746.1"/>
    <property type="molecule type" value="Genomic_DNA"/>
</dbReference>
<dbReference type="GO" id="GO:0005096">
    <property type="term" value="F:GTPase activator activity"/>
    <property type="evidence" value="ECO:0007669"/>
    <property type="project" value="TreeGrafter"/>
</dbReference>
<dbReference type="InterPro" id="IPR000195">
    <property type="entry name" value="Rab-GAP-TBC_dom"/>
</dbReference>
<evidence type="ECO:0000313" key="5">
    <source>
        <dbReference type="EMBL" id="CCC92746.1"/>
    </source>
</evidence>
<evidence type="ECO:0000259" key="4">
    <source>
        <dbReference type="PROSITE" id="PS50206"/>
    </source>
</evidence>
<dbReference type="SUPFAM" id="SSF47923">
    <property type="entry name" value="Ypt/Rab-GAP domain of gyp1p"/>
    <property type="match status" value="2"/>
</dbReference>
<dbReference type="SMART" id="SM00164">
    <property type="entry name" value="TBC"/>
    <property type="match status" value="1"/>
</dbReference>
<keyword evidence="2" id="KW-0812">Transmembrane</keyword>
<dbReference type="Gene3D" id="1.10.8.270">
    <property type="entry name" value="putative rabgap domain of human tbc1 domain family member 14 like domains"/>
    <property type="match status" value="1"/>
</dbReference>
<feature type="transmembrane region" description="Helical" evidence="2">
    <location>
        <begin position="1087"/>
        <end position="1113"/>
    </location>
</feature>
<dbReference type="PANTHER" id="PTHR22957:SF168">
    <property type="entry name" value="TBC DOMAIN-CONTAINING PROTEIN KINASE-LIKE PROTEIN"/>
    <property type="match status" value="1"/>
</dbReference>
<feature type="compositionally biased region" description="Basic and acidic residues" evidence="1">
    <location>
        <begin position="563"/>
        <end position="583"/>
    </location>
</feature>
<dbReference type="InterPro" id="IPR035969">
    <property type="entry name" value="Rab-GAP_TBC_sf"/>
</dbReference>
<dbReference type="VEuPathDB" id="TriTrypDB:TcIL3000_9_1430"/>
<gene>
    <name evidence="5" type="ORF">TCIL3000_9_1430</name>
</gene>
<reference evidence="5" key="1">
    <citation type="journal article" date="2012" name="Proc. Natl. Acad. Sci. U.S.A.">
        <title>Antigenic diversity is generated by distinct evolutionary mechanisms in African trypanosome species.</title>
        <authorList>
            <person name="Jackson A.P."/>
            <person name="Berry A."/>
            <person name="Aslett M."/>
            <person name="Allison H.C."/>
            <person name="Burton P."/>
            <person name="Vavrova-Anderson J."/>
            <person name="Brown R."/>
            <person name="Browne H."/>
            <person name="Corton N."/>
            <person name="Hauser H."/>
            <person name="Gamble J."/>
            <person name="Gilderthorp R."/>
            <person name="Marcello L."/>
            <person name="McQuillan J."/>
            <person name="Otto T.D."/>
            <person name="Quail M.A."/>
            <person name="Sanders M.J."/>
            <person name="van Tonder A."/>
            <person name="Ginger M.L."/>
            <person name="Field M.C."/>
            <person name="Barry J.D."/>
            <person name="Hertz-Fowler C."/>
            <person name="Berriman M."/>
        </authorList>
    </citation>
    <scope>NUCLEOTIDE SEQUENCE</scope>
    <source>
        <strain evidence="5">IL3000</strain>
    </source>
</reference>
<dbReference type="PROSITE" id="PS50086">
    <property type="entry name" value="TBC_RABGAP"/>
    <property type="match status" value="1"/>
</dbReference>
<evidence type="ECO:0000259" key="3">
    <source>
        <dbReference type="PROSITE" id="PS50086"/>
    </source>
</evidence>
<dbReference type="PANTHER" id="PTHR22957">
    <property type="entry name" value="TBC1 DOMAIN FAMILY MEMBER GTPASE-ACTIVATING PROTEIN"/>
    <property type="match status" value="1"/>
</dbReference>
<protein>
    <submittedName>
        <fullName evidence="5">Uncharacterized protein TCIL3000_9_1430</fullName>
    </submittedName>
</protein>
<proteinExistence type="predicted"/>
<feature type="region of interest" description="Disordered" evidence="1">
    <location>
        <begin position="563"/>
        <end position="586"/>
    </location>
</feature>
<dbReference type="FunFam" id="1.10.8.270:FF:000044">
    <property type="entry name" value="TBC Kinase homolog"/>
    <property type="match status" value="1"/>
</dbReference>
<sequence length="1378" mass="153760">MSTTGPSAGSSSAEAPAGGKTVFAMAEGENVIGEKSQSNGMKRENEGVRVFLLSTHHPVHALNVHSSSLWVTTKLVEQCVANYRDALLVSREYGYRVENEGIYLRMNLNQVGRELQEDSERGASTTHMVEKQLWEHVTQHGDRQMSLLSESLRNRQIMQDMMRLAHGLLLPLDILRHRHSWLLIQEDVQLNLADRLCHYRLVLQRAPPLALAERLWLDLWGLLGALWRQRDRLLGVYAEGLVPVDIGRGSCVIPPSVASPSSLCDAYRMKQQDYCSKYAKGASLGGVMLDKEDCYALGPIVPQRVGIMSSQNYTIRWPLMSIFRSLRVRTSGMSAEFGTLEKTAVTKGLSGERGLARPSGFIGQLDREELQSNDTVFFDTTTQDLGLCRVPYVSPECFTQYTARLKCSSSESMDVPIIHRFSDDVWNIAVLTVEFMLAGFPLEKSCCYHLDDQVHRTGSIFNDMMMLLVACRKIPLRAAQNFVYASLHELSLLPSGGESRLVNVEESDDISPLKMAQEWWHYLCETFGDCALLNDVVTNGLRWERRERWTFFQAVHSLVEHNDDNRRDHKGECGENGGNDHVKQNGLHDSTRTVQRALNTMVTPFVPLHPTLCSAAEAEDVSLSEEILSSTALAREWCQWRSVLSGTPFQEFNTTLQQWRRSVERYTVVGGAGRRSNEAKQTFLFKRFVRIVRSVLQLQLEEARNEFLIDTQSAARHPDAGGKGASFTRRKEAPNYAVQQELLRGLTERGALFMHIVDLLPRAENSAYSVYTGKAPGHVVPLSSVFMSISHSVSLLKGDMEALAGVMPSTALMFNALDCIIASERVSTRANQPSASQMDGVPEQVGVVENVKSVIRQLDLNLTMQVTLVKNLRRLLYINVSVTERASLLRRYLLRVQAAHGSIDVPIPATLRGEVWAALLLVPQDACGRAMTYYSLDTAGPSLYDRQLAVDIPRCHQYHPLLASAEGHERLCRIIKAWLVMNPELSYWQGMDSVCAILLVVSFHNEPLVLAQLQQLTRSYIPHDLASPAPQPGSMAGQFQQLAVLIRYCDPQFANHLLDTVECGPELFAVGWFLALFAHGLPLRKVFLLWDFLFLHIAVFPHCLALLCLSVLLQQRTKLMASDFSTCVSTFSRAKDIGVREVLRDASVLLRCTPPVVGQQFGHADEFCNKKNPVPRMKVQTLLRALRRSTRNEDPSYIDEWIKNGLFLVDLRETRGAVSEEEFPEGGQMNSRAWETEERIIGALLFPLVSCHQVKGGDGELQQLQGRLAVHLASELLSQIRNRALATVPPTLPSAGAHADDASGGETQNDVLVRNSKCPHVVLLTYSSSPCEVSTSEVLAMELMRYGTPHVSILLGGFVELKRTAPDLIVEIGSGSVL</sequence>
<dbReference type="InterPro" id="IPR001763">
    <property type="entry name" value="Rhodanese-like_dom"/>
</dbReference>
<dbReference type="Pfam" id="PF00566">
    <property type="entry name" value="RabGAP-TBC"/>
    <property type="match status" value="1"/>
</dbReference>